<accession>A0A4D6YD18</accession>
<dbReference type="PANTHER" id="PTHR14021:SF15">
    <property type="entry name" value="IRON-SULFUR CLUSTER CO-CHAPERONE PROTEIN HSCB"/>
    <property type="match status" value="1"/>
</dbReference>
<evidence type="ECO:0000256" key="1">
    <source>
        <dbReference type="ARBA" id="ARBA00010476"/>
    </source>
</evidence>
<dbReference type="HAMAP" id="MF_00682">
    <property type="entry name" value="HscB"/>
    <property type="match status" value="1"/>
</dbReference>
<gene>
    <name evidence="7 9" type="primary">hscB</name>
    <name evidence="9" type="ORF">D9V73_02870</name>
</gene>
<dbReference type="NCBIfam" id="TIGR00714">
    <property type="entry name" value="hscB"/>
    <property type="match status" value="1"/>
</dbReference>
<dbReference type="AlphaFoldDB" id="A0A4D6YD18"/>
<dbReference type="PANTHER" id="PTHR14021">
    <property type="entry name" value="IRON-SULFUR CLUSTER CO-CHAPERONE PROTEIN HSCB"/>
    <property type="match status" value="1"/>
</dbReference>
<dbReference type="EMBL" id="CP033004">
    <property type="protein sequence ID" value="QCI23550.1"/>
    <property type="molecule type" value="Genomic_DNA"/>
</dbReference>
<comment type="subunit">
    <text evidence="5 7">Interacts with HscA and stimulates its ATPase activity. Interacts with IscU.</text>
</comment>
<comment type="function">
    <text evidence="4 7">Co-chaperone involved in the maturation of iron-sulfur cluster-containing proteins. Seems to help targeting proteins to be folded toward HscA.</text>
</comment>
<dbReference type="CDD" id="cd06257">
    <property type="entry name" value="DnaJ"/>
    <property type="match status" value="1"/>
</dbReference>
<dbReference type="Proteomes" id="UP000298566">
    <property type="component" value="Chromosome"/>
</dbReference>
<dbReference type="GO" id="GO:0044571">
    <property type="term" value="P:[2Fe-2S] cluster assembly"/>
    <property type="evidence" value="ECO:0007669"/>
    <property type="project" value="InterPro"/>
</dbReference>
<evidence type="ECO:0000256" key="2">
    <source>
        <dbReference type="ARBA" id="ARBA00017570"/>
    </source>
</evidence>
<protein>
    <recommendedName>
        <fullName evidence="2 7">Co-chaperone protein HscB</fullName>
    </recommendedName>
    <alternativeName>
        <fullName evidence="6 7">Hsc20</fullName>
    </alternativeName>
</protein>
<evidence type="ECO:0000256" key="7">
    <source>
        <dbReference type="HAMAP-Rule" id="MF_00682"/>
    </source>
</evidence>
<dbReference type="InterPro" id="IPR036869">
    <property type="entry name" value="J_dom_sf"/>
</dbReference>
<evidence type="ECO:0000313" key="9">
    <source>
        <dbReference type="EMBL" id="QCI23550.1"/>
    </source>
</evidence>
<proteinExistence type="inferred from homology"/>
<dbReference type="Gene3D" id="1.10.287.110">
    <property type="entry name" value="DnaJ domain"/>
    <property type="match status" value="1"/>
</dbReference>
<dbReference type="GO" id="GO:0051259">
    <property type="term" value="P:protein complex oligomerization"/>
    <property type="evidence" value="ECO:0007669"/>
    <property type="project" value="InterPro"/>
</dbReference>
<dbReference type="GO" id="GO:0006457">
    <property type="term" value="P:protein folding"/>
    <property type="evidence" value="ECO:0007669"/>
    <property type="project" value="UniProtKB-UniRule"/>
</dbReference>
<dbReference type="GO" id="GO:0051087">
    <property type="term" value="F:protein-folding chaperone binding"/>
    <property type="evidence" value="ECO:0007669"/>
    <property type="project" value="InterPro"/>
</dbReference>
<dbReference type="Pfam" id="PF00226">
    <property type="entry name" value="DnaJ"/>
    <property type="match status" value="1"/>
</dbReference>
<evidence type="ECO:0000259" key="8">
    <source>
        <dbReference type="PROSITE" id="PS50076"/>
    </source>
</evidence>
<dbReference type="InterPro" id="IPR036386">
    <property type="entry name" value="HscB_C_sf"/>
</dbReference>
<dbReference type="SMART" id="SM00271">
    <property type="entry name" value="DnaJ"/>
    <property type="match status" value="1"/>
</dbReference>
<dbReference type="Gene3D" id="1.20.1280.20">
    <property type="entry name" value="HscB, C-terminal domain"/>
    <property type="match status" value="1"/>
</dbReference>
<dbReference type="GO" id="GO:0001671">
    <property type="term" value="F:ATPase activator activity"/>
    <property type="evidence" value="ECO:0007669"/>
    <property type="project" value="InterPro"/>
</dbReference>
<feature type="domain" description="J" evidence="8">
    <location>
        <begin position="6"/>
        <end position="78"/>
    </location>
</feature>
<dbReference type="SUPFAM" id="SSF47144">
    <property type="entry name" value="HSC20 (HSCB), C-terminal oligomerisation domain"/>
    <property type="match status" value="1"/>
</dbReference>
<evidence type="ECO:0000256" key="4">
    <source>
        <dbReference type="ARBA" id="ARBA00025596"/>
    </source>
</evidence>
<evidence type="ECO:0000313" key="10">
    <source>
        <dbReference type="Proteomes" id="UP000298566"/>
    </source>
</evidence>
<dbReference type="PROSITE" id="PS50076">
    <property type="entry name" value="DNAJ_2"/>
    <property type="match status" value="1"/>
</dbReference>
<dbReference type="InterPro" id="IPR004640">
    <property type="entry name" value="HscB"/>
</dbReference>
<evidence type="ECO:0000256" key="3">
    <source>
        <dbReference type="ARBA" id="ARBA00023186"/>
    </source>
</evidence>
<dbReference type="OrthoDB" id="287587at2"/>
<dbReference type="SUPFAM" id="SSF46565">
    <property type="entry name" value="Chaperone J-domain"/>
    <property type="match status" value="1"/>
</dbReference>
<keyword evidence="3 7" id="KW-0143">Chaperone</keyword>
<comment type="similarity">
    <text evidence="1 7">Belongs to the HscB family.</text>
</comment>
<name>A0A4D6YD18_BUCMH</name>
<organism evidence="9 10">
    <name type="scientific">Buchnera aphidicola subsp. Melaphis rhois</name>
    <dbReference type="NCBI Taxonomy" id="118103"/>
    <lineage>
        <taxon>Bacteria</taxon>
        <taxon>Pseudomonadati</taxon>
        <taxon>Pseudomonadota</taxon>
        <taxon>Gammaproteobacteria</taxon>
        <taxon>Enterobacterales</taxon>
        <taxon>Erwiniaceae</taxon>
        <taxon>Buchnera</taxon>
    </lineage>
</organism>
<dbReference type="Pfam" id="PF07743">
    <property type="entry name" value="HSCB_C"/>
    <property type="match status" value="1"/>
</dbReference>
<dbReference type="PRINTS" id="PR00625">
    <property type="entry name" value="JDOMAIN"/>
</dbReference>
<evidence type="ECO:0000256" key="6">
    <source>
        <dbReference type="ARBA" id="ARBA00030734"/>
    </source>
</evidence>
<reference evidence="9 10" key="1">
    <citation type="submission" date="2018-10" db="EMBL/GenBank/DDBJ databases">
        <title>Comparative functional genomics of the obligate endosymbiont Buchnera aphidicola.</title>
        <authorList>
            <person name="Chong R.A."/>
        </authorList>
    </citation>
    <scope>NUCLEOTIDE SEQUENCE [LARGE SCALE GENOMIC DNA]</scope>
    <source>
        <strain evidence="9 10">Mrh</strain>
    </source>
</reference>
<dbReference type="InterPro" id="IPR001623">
    <property type="entry name" value="DnaJ_domain"/>
</dbReference>
<sequence>MGIYMNYFQLFNLPQAFDIDIEKLLFQFYELQKKYHPDANYNSIKPENNNILEKSIYINKAYQILKNPYKRAKYLLSLNLFHFKEEKNNLSDELFLNKQLKIYEQLEILKHHPERKSELNQLFDKIKYKKNYYLLKLELMFNKKKWKLAAITLYKLLFYKKFKKVLKELIKKNKY</sequence>
<dbReference type="InterPro" id="IPR009073">
    <property type="entry name" value="HscB_oligo_C"/>
</dbReference>
<evidence type="ECO:0000256" key="5">
    <source>
        <dbReference type="ARBA" id="ARBA00025986"/>
    </source>
</evidence>